<name>A0A923ML68_9FIRM</name>
<dbReference type="CDD" id="cd00569">
    <property type="entry name" value="HTH_Hin_like"/>
    <property type="match status" value="1"/>
</dbReference>
<sequence>MDYRKLCVELFGTDDEAALRKIAAEYEKKNTRNAGRKRKASDEDIRKMRTMRNAGASMQELARKFRISRQTVERYLNTSIGDGCTMRLTYMFRRQPCTVIDVNFLDRKVVIQNKTDDILHRAFGVIKDPTWNDFENFLRDRCFPQTRGNCKELLQEMGLTDYDPLQIAEKTKGRLADDEMWLRFRYLPKREEAVGYADH</sequence>
<dbReference type="GO" id="GO:0000150">
    <property type="term" value="F:DNA strand exchange activity"/>
    <property type="evidence" value="ECO:0007669"/>
    <property type="project" value="InterPro"/>
</dbReference>
<feature type="domain" description="Resolvase HTH" evidence="1">
    <location>
        <begin position="35"/>
        <end position="78"/>
    </location>
</feature>
<proteinExistence type="predicted"/>
<evidence type="ECO:0000259" key="1">
    <source>
        <dbReference type="Pfam" id="PF02796"/>
    </source>
</evidence>
<dbReference type="Proteomes" id="UP000620327">
    <property type="component" value="Unassembled WGS sequence"/>
</dbReference>
<keyword evidence="3" id="KW-1185">Reference proteome</keyword>
<dbReference type="EMBL" id="JACOQI010000025">
    <property type="protein sequence ID" value="MBC5771946.1"/>
    <property type="molecule type" value="Genomic_DNA"/>
</dbReference>
<dbReference type="InterPro" id="IPR006120">
    <property type="entry name" value="Resolvase_HTH_dom"/>
</dbReference>
<gene>
    <name evidence="2" type="ORF">H8Z83_16770</name>
</gene>
<dbReference type="AlphaFoldDB" id="A0A923ML68"/>
<dbReference type="InterPro" id="IPR009057">
    <property type="entry name" value="Homeodomain-like_sf"/>
</dbReference>
<evidence type="ECO:0000313" key="2">
    <source>
        <dbReference type="EMBL" id="MBC5771946.1"/>
    </source>
</evidence>
<dbReference type="GO" id="GO:0003677">
    <property type="term" value="F:DNA binding"/>
    <property type="evidence" value="ECO:0007669"/>
    <property type="project" value="InterPro"/>
</dbReference>
<reference evidence="2" key="1">
    <citation type="submission" date="2020-08" db="EMBL/GenBank/DDBJ databases">
        <title>Genome public.</title>
        <authorList>
            <person name="Liu C."/>
            <person name="Sun Q."/>
        </authorList>
    </citation>
    <scope>NUCLEOTIDE SEQUENCE</scope>
    <source>
        <strain evidence="2">BX15</strain>
    </source>
</reference>
<dbReference type="Pfam" id="PF02796">
    <property type="entry name" value="HTH_7"/>
    <property type="match status" value="1"/>
</dbReference>
<organism evidence="2 3">
    <name type="scientific">Dysosmobacter segnis</name>
    <dbReference type="NCBI Taxonomy" id="2763042"/>
    <lineage>
        <taxon>Bacteria</taxon>
        <taxon>Bacillati</taxon>
        <taxon>Bacillota</taxon>
        <taxon>Clostridia</taxon>
        <taxon>Eubacteriales</taxon>
        <taxon>Oscillospiraceae</taxon>
        <taxon>Dysosmobacter</taxon>
    </lineage>
</organism>
<dbReference type="Gene3D" id="1.10.10.60">
    <property type="entry name" value="Homeodomain-like"/>
    <property type="match status" value="1"/>
</dbReference>
<dbReference type="RefSeq" id="WP_187016115.1">
    <property type="nucleotide sequence ID" value="NZ_JACOQI010000025.1"/>
</dbReference>
<protein>
    <submittedName>
        <fullName evidence="2">Hin recombinase</fullName>
    </submittedName>
</protein>
<dbReference type="SUPFAM" id="SSF46689">
    <property type="entry name" value="Homeodomain-like"/>
    <property type="match status" value="1"/>
</dbReference>
<evidence type="ECO:0000313" key="3">
    <source>
        <dbReference type="Proteomes" id="UP000620327"/>
    </source>
</evidence>
<accession>A0A923ML68</accession>
<comment type="caution">
    <text evidence="2">The sequence shown here is derived from an EMBL/GenBank/DDBJ whole genome shotgun (WGS) entry which is preliminary data.</text>
</comment>